<evidence type="ECO:0000256" key="10">
    <source>
        <dbReference type="ARBA" id="ARBA00023145"/>
    </source>
</evidence>
<comment type="cofactor">
    <cofactor evidence="1">
        <name>Zn(2+)</name>
        <dbReference type="ChEBI" id="CHEBI:29105"/>
    </cofactor>
</comment>
<dbReference type="Gene3D" id="1.10.390.10">
    <property type="entry name" value="Neutral Protease Domain 2"/>
    <property type="match status" value="1"/>
</dbReference>
<feature type="region of interest" description="Disordered" evidence="11">
    <location>
        <begin position="26"/>
        <end position="78"/>
    </location>
</feature>
<evidence type="ECO:0000313" key="14">
    <source>
        <dbReference type="Proteomes" id="UP000242415"/>
    </source>
</evidence>
<sequence>MRTPSRAAAGTTALLVAAGLVLAAGSGSQAAPGEPAAAQAESVKVPGDHSHEKSRDNRKGRVSPTARQRDRADALGARARWTSFGTPASLASTGRPLATGLPAEPVAAARAYVDANRELLGLSASGAQNLELLTVAPMGEGATVLFRQRFGELPAAVDGVLSVGLRDGAVWHVSSSLARDGAAPAPATLSQARAEQIARSDAGLPGAKILRTQLVAVPTADHGTRAAYQVVLGDDLSGADPQAFATYVDARDGAVLVRESLVDHHSDNPEWDVFPNSPKTDYSSKDTRVRWCATPQRGCDEAVGAGSPLAWDVDPATGESTHTTRGNNAIAVHNWFSNDALSVGTETATARPNRDYTYPWTNQWFEEQCNPDVFTSPQRNDLDAARANLFAMHNRMHDWSYHLGFTEATWNMQNDNFGKGGAGNDMEQGNAQAGGVSGGPPSFAARDNANQITPPDGVAPITNMYLWQPIAGSFYAPCVDGDYDMSVIAHEYTHAITNRMIAGPSAGVSSPQGMSESWSDQLAMEYLYEHGYAPKGRAAFTIGEYATGDPGAGIRNYNMSESPLNYSHIDYDFVGLQVHASGEVWSAANVDIRAAMMQRYGAGNAALQKSCATGKTPVTACPGNRRWVQLVFDSFLLMAVSQVSMVDARDAMLAADRIRFGGANQDLLWNAFAKRGLGEGASSNGHTDVDPVPSFASPHAKEATVKFLPLGERGPVAGAQLFVGDYQARAVPMADTDAATPLTGEVKLVPGTYEFVARAPGRGHVRVGPVTVRAGQVRVLPVLMRANLAAGASGASVSGDGINLDKIVDDDEATNWASLNSPVAGKQVTVDLAGGVQEVRRVQVSAMLRPTIPTDADNAGQNRFSALRQFRVLACTAHGDVDCSDAADFWRVYTSPADAFPSVAPRPRAPELLIRSFDIPRTKATHLRLEVVTNQCTGAPDYAGEQDNDPRANTDCATASPQALNVRVAEFQAFAG</sequence>
<keyword evidence="8" id="KW-0862">Zinc</keyword>
<gene>
    <name evidence="13" type="ORF">SAMN05444365_105143</name>
</gene>
<keyword evidence="9" id="KW-0482">Metalloprotease</keyword>
<organism evidence="13 14">
    <name type="scientific">Micromonospora pattaloongensis</name>
    <dbReference type="NCBI Taxonomy" id="405436"/>
    <lineage>
        <taxon>Bacteria</taxon>
        <taxon>Bacillati</taxon>
        <taxon>Actinomycetota</taxon>
        <taxon>Actinomycetes</taxon>
        <taxon>Micromonosporales</taxon>
        <taxon>Micromonosporaceae</taxon>
        <taxon>Micromonospora</taxon>
    </lineage>
</organism>
<dbReference type="Pfam" id="PF02128">
    <property type="entry name" value="Peptidase_M36"/>
    <property type="match status" value="1"/>
</dbReference>
<dbReference type="GO" id="GO:0005615">
    <property type="term" value="C:extracellular space"/>
    <property type="evidence" value="ECO:0007669"/>
    <property type="project" value="InterPro"/>
</dbReference>
<dbReference type="InterPro" id="IPR050371">
    <property type="entry name" value="Fungal_virulence_M36"/>
</dbReference>
<keyword evidence="5" id="KW-0645">Protease</keyword>
<evidence type="ECO:0000256" key="1">
    <source>
        <dbReference type="ARBA" id="ARBA00001947"/>
    </source>
</evidence>
<dbReference type="GO" id="GO:0008270">
    <property type="term" value="F:zinc ion binding"/>
    <property type="evidence" value="ECO:0007669"/>
    <property type="project" value="InterPro"/>
</dbReference>
<proteinExistence type="inferred from homology"/>
<protein>
    <submittedName>
        <fullName evidence="13">Fungalysin metallopeptidase (M36)</fullName>
    </submittedName>
</protein>
<dbReference type="GO" id="GO:0006508">
    <property type="term" value="P:proteolysis"/>
    <property type="evidence" value="ECO:0007669"/>
    <property type="project" value="UniProtKB-KW"/>
</dbReference>
<dbReference type="PRINTS" id="PR00999">
    <property type="entry name" value="FUNGALYSIN"/>
</dbReference>
<dbReference type="PANTHER" id="PTHR33478">
    <property type="entry name" value="EXTRACELLULAR METALLOPROTEINASE MEP"/>
    <property type="match status" value="1"/>
</dbReference>
<evidence type="ECO:0000256" key="4">
    <source>
        <dbReference type="ARBA" id="ARBA00022525"/>
    </source>
</evidence>
<feature type="compositionally biased region" description="Low complexity" evidence="11">
    <location>
        <begin position="26"/>
        <end position="42"/>
    </location>
</feature>
<dbReference type="RefSeq" id="WP_091557220.1">
    <property type="nucleotide sequence ID" value="NZ_FNPH01000005.1"/>
</dbReference>
<evidence type="ECO:0000256" key="3">
    <source>
        <dbReference type="ARBA" id="ARBA00006006"/>
    </source>
</evidence>
<evidence type="ECO:0000256" key="12">
    <source>
        <dbReference type="SAM" id="SignalP"/>
    </source>
</evidence>
<evidence type="ECO:0000256" key="8">
    <source>
        <dbReference type="ARBA" id="ARBA00022833"/>
    </source>
</evidence>
<reference evidence="14" key="1">
    <citation type="submission" date="2016-10" db="EMBL/GenBank/DDBJ databases">
        <authorList>
            <person name="Varghese N."/>
            <person name="Submissions S."/>
        </authorList>
    </citation>
    <scope>NUCLEOTIDE SEQUENCE [LARGE SCALE GENOMIC DNA]</scope>
    <source>
        <strain evidence="14">DSM 45245</strain>
    </source>
</reference>
<dbReference type="SUPFAM" id="SSF55486">
    <property type="entry name" value="Metalloproteases ('zincins'), catalytic domain"/>
    <property type="match status" value="1"/>
</dbReference>
<dbReference type="EMBL" id="FNPH01000005">
    <property type="protein sequence ID" value="SDZ06728.1"/>
    <property type="molecule type" value="Genomic_DNA"/>
</dbReference>
<accession>A0A1H3Q0S0</accession>
<keyword evidence="7" id="KW-0378">Hydrolase</keyword>
<dbReference type="STRING" id="405436.SAMN05444365_105143"/>
<evidence type="ECO:0000313" key="13">
    <source>
        <dbReference type="EMBL" id="SDZ06728.1"/>
    </source>
</evidence>
<dbReference type="PANTHER" id="PTHR33478:SF1">
    <property type="entry name" value="EXTRACELLULAR METALLOPROTEINASE MEP"/>
    <property type="match status" value="1"/>
</dbReference>
<feature type="region of interest" description="Disordered" evidence="11">
    <location>
        <begin position="419"/>
        <end position="454"/>
    </location>
</feature>
<evidence type="ECO:0000256" key="9">
    <source>
        <dbReference type="ARBA" id="ARBA00023049"/>
    </source>
</evidence>
<dbReference type="OrthoDB" id="5377264at2"/>
<dbReference type="InterPro" id="IPR027268">
    <property type="entry name" value="Peptidase_M4/M1_CTD_sf"/>
</dbReference>
<feature type="signal peptide" evidence="12">
    <location>
        <begin position="1"/>
        <end position="23"/>
    </location>
</feature>
<keyword evidence="10" id="KW-0865">Zymogen</keyword>
<evidence type="ECO:0000256" key="6">
    <source>
        <dbReference type="ARBA" id="ARBA00022723"/>
    </source>
</evidence>
<comment type="subcellular location">
    <subcellularLocation>
        <location evidence="2">Secreted</location>
    </subcellularLocation>
</comment>
<evidence type="ECO:0000256" key="7">
    <source>
        <dbReference type="ARBA" id="ARBA00022801"/>
    </source>
</evidence>
<dbReference type="Proteomes" id="UP000242415">
    <property type="component" value="Unassembled WGS sequence"/>
</dbReference>
<evidence type="ECO:0000256" key="5">
    <source>
        <dbReference type="ARBA" id="ARBA00022670"/>
    </source>
</evidence>
<dbReference type="InterPro" id="IPR001842">
    <property type="entry name" value="Peptidase_M36"/>
</dbReference>
<dbReference type="GO" id="GO:0004222">
    <property type="term" value="F:metalloendopeptidase activity"/>
    <property type="evidence" value="ECO:0007669"/>
    <property type="project" value="InterPro"/>
</dbReference>
<evidence type="ECO:0000256" key="2">
    <source>
        <dbReference type="ARBA" id="ARBA00004613"/>
    </source>
</evidence>
<dbReference type="CDD" id="cd09596">
    <property type="entry name" value="M36"/>
    <property type="match status" value="1"/>
</dbReference>
<keyword evidence="4" id="KW-0964">Secreted</keyword>
<keyword evidence="14" id="KW-1185">Reference proteome</keyword>
<name>A0A1H3Q0S0_9ACTN</name>
<dbReference type="Gene3D" id="3.10.170.10">
    <property type="match status" value="1"/>
</dbReference>
<keyword evidence="6" id="KW-0479">Metal-binding</keyword>
<keyword evidence="12" id="KW-0732">Signal</keyword>
<dbReference type="AlphaFoldDB" id="A0A1H3Q0S0"/>
<evidence type="ECO:0000256" key="11">
    <source>
        <dbReference type="SAM" id="MobiDB-lite"/>
    </source>
</evidence>
<feature type="compositionally biased region" description="Basic and acidic residues" evidence="11">
    <location>
        <begin position="46"/>
        <end position="59"/>
    </location>
</feature>
<feature type="chain" id="PRO_5038510345" evidence="12">
    <location>
        <begin position="24"/>
        <end position="976"/>
    </location>
</feature>
<comment type="similarity">
    <text evidence="3">Belongs to the peptidase M36 family.</text>
</comment>